<dbReference type="Pfam" id="PF11412">
    <property type="entry name" value="DsbD_N"/>
    <property type="match status" value="1"/>
</dbReference>
<evidence type="ECO:0000256" key="1">
    <source>
        <dbReference type="SAM" id="MobiDB-lite"/>
    </source>
</evidence>
<feature type="domain" description="Thiol:disulfide interchange protein DsbD N-terminal" evidence="2">
    <location>
        <begin position="31"/>
        <end position="148"/>
    </location>
</feature>
<dbReference type="InterPro" id="IPR028250">
    <property type="entry name" value="DsbDN"/>
</dbReference>
<feature type="region of interest" description="Disordered" evidence="1">
    <location>
        <begin position="141"/>
        <end position="167"/>
    </location>
</feature>
<dbReference type="InterPro" id="IPR036929">
    <property type="entry name" value="DsbDN_sf"/>
</dbReference>
<dbReference type="RefSeq" id="WP_133992183.1">
    <property type="nucleotide sequence ID" value="NZ_SODV01000001.1"/>
</dbReference>
<dbReference type="AlphaFoldDB" id="A0A4R8DR84"/>
<feature type="compositionally biased region" description="Basic and acidic residues" evidence="1">
    <location>
        <begin position="153"/>
        <end position="167"/>
    </location>
</feature>
<gene>
    <name evidence="3" type="ORF">EDB95_1504</name>
</gene>
<evidence type="ECO:0000313" key="4">
    <source>
        <dbReference type="Proteomes" id="UP000294498"/>
    </source>
</evidence>
<reference evidence="3 4" key="1">
    <citation type="submission" date="2019-03" db="EMBL/GenBank/DDBJ databases">
        <title>Genomic Encyclopedia of Type Strains, Phase IV (KMG-IV): sequencing the most valuable type-strain genomes for metagenomic binning, comparative biology and taxonomic classification.</title>
        <authorList>
            <person name="Goeker M."/>
        </authorList>
    </citation>
    <scope>NUCLEOTIDE SEQUENCE [LARGE SCALE GENOMIC DNA]</scope>
    <source>
        <strain evidence="3 4">DSM 100059</strain>
    </source>
</reference>
<name>A0A4R8DR84_9BACT</name>
<dbReference type="EMBL" id="SODV01000001">
    <property type="protein sequence ID" value="TDX00479.1"/>
    <property type="molecule type" value="Genomic_DNA"/>
</dbReference>
<comment type="caution">
    <text evidence="3">The sequence shown here is derived from an EMBL/GenBank/DDBJ whole genome shotgun (WGS) entry which is preliminary data.</text>
</comment>
<proteinExistence type="predicted"/>
<sequence>MRIFLLNALALLAFHTGDTPQPVHWTYQVDKVGNDVFRLIIHAALDEGWHIYAQRQPKKTTVKPTATSFHFLNSPLLTYEGPVKEEGKLFHYRDEETGIAQDQYSGNVVFTQVVRLRGHATVQLTGTVDYQVCTEKECLPPTTSSFSVSLSETGHDERASPDLKPKS</sequence>
<protein>
    <submittedName>
        <fullName evidence="3">Disulfide bond corrector protein DsbC</fullName>
    </submittedName>
</protein>
<dbReference type="Proteomes" id="UP000294498">
    <property type="component" value="Unassembled WGS sequence"/>
</dbReference>
<dbReference type="Gene3D" id="2.60.40.1250">
    <property type="entry name" value="Thiol:disulfide interchange protein DsbD, N-terminal domain"/>
    <property type="match status" value="1"/>
</dbReference>
<evidence type="ECO:0000313" key="3">
    <source>
        <dbReference type="EMBL" id="TDX00479.1"/>
    </source>
</evidence>
<keyword evidence="4" id="KW-1185">Reference proteome</keyword>
<feature type="compositionally biased region" description="Polar residues" evidence="1">
    <location>
        <begin position="141"/>
        <end position="152"/>
    </location>
</feature>
<evidence type="ECO:0000259" key="2">
    <source>
        <dbReference type="Pfam" id="PF11412"/>
    </source>
</evidence>
<organism evidence="3 4">
    <name type="scientific">Dinghuibacter silviterrae</name>
    <dbReference type="NCBI Taxonomy" id="1539049"/>
    <lineage>
        <taxon>Bacteria</taxon>
        <taxon>Pseudomonadati</taxon>
        <taxon>Bacteroidota</taxon>
        <taxon>Chitinophagia</taxon>
        <taxon>Chitinophagales</taxon>
        <taxon>Chitinophagaceae</taxon>
        <taxon>Dinghuibacter</taxon>
    </lineage>
</organism>
<accession>A0A4R8DR84</accession>
<dbReference type="OrthoDB" id="767251at2"/>